<sequence>MEPFRDFKLWSLGPPAAHLLPRIALPLAAILMSSPAMYFYPPRTGTILTPSRSDGPDRFRETLIWCPPHRPLLEEDTTESLEGARGFAVAIVAMAEHGEVTLIEQIKEKNPRRR</sequence>
<name>A0A426XNX6_ENSVE</name>
<gene>
    <name evidence="1" type="ORF">B296_00040776</name>
</gene>
<dbReference type="Proteomes" id="UP000287651">
    <property type="component" value="Unassembled WGS sequence"/>
</dbReference>
<dbReference type="AlphaFoldDB" id="A0A426XNX6"/>
<evidence type="ECO:0000313" key="2">
    <source>
        <dbReference type="Proteomes" id="UP000287651"/>
    </source>
</evidence>
<reference evidence="1 2" key="1">
    <citation type="journal article" date="2014" name="Agronomy (Basel)">
        <title>A Draft Genome Sequence for Ensete ventricosum, the Drought-Tolerant Tree Against Hunger.</title>
        <authorList>
            <person name="Harrison J."/>
            <person name="Moore K.A."/>
            <person name="Paszkiewicz K."/>
            <person name="Jones T."/>
            <person name="Grant M."/>
            <person name="Ambacheew D."/>
            <person name="Muzemil S."/>
            <person name="Studholme D.J."/>
        </authorList>
    </citation>
    <scope>NUCLEOTIDE SEQUENCE [LARGE SCALE GENOMIC DNA]</scope>
</reference>
<comment type="caution">
    <text evidence="1">The sequence shown here is derived from an EMBL/GenBank/DDBJ whole genome shotgun (WGS) entry which is preliminary data.</text>
</comment>
<organism evidence="1 2">
    <name type="scientific">Ensete ventricosum</name>
    <name type="common">Abyssinian banana</name>
    <name type="synonym">Musa ensete</name>
    <dbReference type="NCBI Taxonomy" id="4639"/>
    <lineage>
        <taxon>Eukaryota</taxon>
        <taxon>Viridiplantae</taxon>
        <taxon>Streptophyta</taxon>
        <taxon>Embryophyta</taxon>
        <taxon>Tracheophyta</taxon>
        <taxon>Spermatophyta</taxon>
        <taxon>Magnoliopsida</taxon>
        <taxon>Liliopsida</taxon>
        <taxon>Zingiberales</taxon>
        <taxon>Musaceae</taxon>
        <taxon>Ensete</taxon>
    </lineage>
</organism>
<evidence type="ECO:0000313" key="1">
    <source>
        <dbReference type="EMBL" id="RRT41164.1"/>
    </source>
</evidence>
<accession>A0A426XNX6</accession>
<proteinExistence type="predicted"/>
<dbReference type="EMBL" id="AMZH03018804">
    <property type="protein sequence ID" value="RRT41164.1"/>
    <property type="molecule type" value="Genomic_DNA"/>
</dbReference>
<protein>
    <submittedName>
        <fullName evidence="1">Uncharacterized protein</fullName>
    </submittedName>
</protein>